<gene>
    <name evidence="2" type="ORF">EXIGUO9Y_270086</name>
</gene>
<keyword evidence="1" id="KW-1133">Transmembrane helix</keyword>
<evidence type="ECO:0000256" key="1">
    <source>
        <dbReference type="SAM" id="Phobius"/>
    </source>
</evidence>
<proteinExistence type="predicted"/>
<name>A0A653IB80_9BACL</name>
<reference evidence="2 3" key="1">
    <citation type="submission" date="2019-10" db="EMBL/GenBank/DDBJ databases">
        <authorList>
            <person name="Karimi E."/>
        </authorList>
    </citation>
    <scope>NUCLEOTIDE SEQUENCE [LARGE SCALE GENOMIC DNA]</scope>
    <source>
        <strain evidence="2">Exiguobacterium sp. 9Y</strain>
    </source>
</reference>
<dbReference type="RefSeq" id="WP_029331344.1">
    <property type="nucleotide sequence ID" value="NZ_LR732312.1"/>
</dbReference>
<keyword evidence="3" id="KW-1185">Reference proteome</keyword>
<protein>
    <submittedName>
        <fullName evidence="2">Uncharacterized protein</fullName>
    </submittedName>
</protein>
<feature type="transmembrane region" description="Helical" evidence="1">
    <location>
        <begin position="20"/>
        <end position="37"/>
    </location>
</feature>
<accession>A0A653IB80</accession>
<dbReference type="AlphaFoldDB" id="A0A653IB80"/>
<sequence>MLFRYLFLGMETSIDDIPLRIIYFTELILFIGLYQITSRFSRQSLIIGTILGVGGLIALLPGAIYILRYNPQDAIIDVTFLLIYLFEPLAILAFVIAILRRAFKKRHQHS</sequence>
<evidence type="ECO:0000313" key="3">
    <source>
        <dbReference type="Proteomes" id="UP000439752"/>
    </source>
</evidence>
<keyword evidence="1" id="KW-0472">Membrane</keyword>
<feature type="transmembrane region" description="Helical" evidence="1">
    <location>
        <begin position="78"/>
        <end position="99"/>
    </location>
</feature>
<dbReference type="EMBL" id="CABWKQ010000020">
    <property type="protein sequence ID" value="VWX36003.1"/>
    <property type="molecule type" value="Genomic_DNA"/>
</dbReference>
<evidence type="ECO:0000313" key="2">
    <source>
        <dbReference type="EMBL" id="VWX36003.1"/>
    </source>
</evidence>
<keyword evidence="1" id="KW-0812">Transmembrane</keyword>
<feature type="transmembrane region" description="Helical" evidence="1">
    <location>
        <begin position="44"/>
        <end position="66"/>
    </location>
</feature>
<organism evidence="2 3">
    <name type="scientific">Exiguobacterium oxidotolerans</name>
    <dbReference type="NCBI Taxonomy" id="223958"/>
    <lineage>
        <taxon>Bacteria</taxon>
        <taxon>Bacillati</taxon>
        <taxon>Bacillota</taxon>
        <taxon>Bacilli</taxon>
        <taxon>Bacillales</taxon>
        <taxon>Bacillales Family XII. Incertae Sedis</taxon>
        <taxon>Exiguobacterium</taxon>
    </lineage>
</organism>
<dbReference type="Proteomes" id="UP000439752">
    <property type="component" value="Unassembled WGS sequence"/>
</dbReference>